<sequence>MALPKHTRSASVVDIIGNASPDLPPSKLPTVRQVLSVFFHELHSCNNVRDAARGTFNNVKALWSKTHVPRINDDKAIIKIESLYKEWRGIRRHQDDRLLMKKAEARRAAFEEGLDKLFDVSKKDADFILQYMESRASSEGDKKMYQEERLFFADQCGPRIGFNGNVDVEQLQKERARRDKEERKIRRLLAANAKRMREETTKPVDGGIPVAETNINERSIRRSRESQREDSAKNIMASFEPDDILTLHWDGKIVPSLQGNSSQDRQAIVVTGVTTTQLLGAVPVPNGTAREIVNAVMGQLEAWKIKNNIRAVSFDTTSVNTGEPVFFSFKV</sequence>
<evidence type="ECO:0000313" key="1">
    <source>
        <dbReference type="EMBL" id="KAK3916083.1"/>
    </source>
</evidence>
<accession>A0AAE1LDW8</accession>
<keyword evidence="2" id="KW-1185">Reference proteome</keyword>
<reference evidence="1" key="1">
    <citation type="submission" date="2021-07" db="EMBL/GenBank/DDBJ databases">
        <authorList>
            <person name="Catto M.A."/>
            <person name="Jacobson A."/>
            <person name="Kennedy G."/>
            <person name="Labadie P."/>
            <person name="Hunt B.G."/>
            <person name="Srinivasan R."/>
        </authorList>
    </citation>
    <scope>NUCLEOTIDE SEQUENCE</scope>
    <source>
        <strain evidence="1">PL_HMW_Pooled</strain>
        <tissue evidence="1">Head</tissue>
    </source>
</reference>
<protein>
    <submittedName>
        <fullName evidence="1">Spectrin alpha chain, non-erythrocytic 1</fullName>
    </submittedName>
</protein>
<dbReference type="EMBL" id="JAHWGI010000486">
    <property type="protein sequence ID" value="KAK3916083.1"/>
    <property type="molecule type" value="Genomic_DNA"/>
</dbReference>
<organism evidence="1 2">
    <name type="scientific">Frankliniella fusca</name>
    <dbReference type="NCBI Taxonomy" id="407009"/>
    <lineage>
        <taxon>Eukaryota</taxon>
        <taxon>Metazoa</taxon>
        <taxon>Ecdysozoa</taxon>
        <taxon>Arthropoda</taxon>
        <taxon>Hexapoda</taxon>
        <taxon>Insecta</taxon>
        <taxon>Pterygota</taxon>
        <taxon>Neoptera</taxon>
        <taxon>Paraneoptera</taxon>
        <taxon>Thysanoptera</taxon>
        <taxon>Terebrantia</taxon>
        <taxon>Thripoidea</taxon>
        <taxon>Thripidae</taxon>
        <taxon>Frankliniella</taxon>
    </lineage>
</organism>
<reference evidence="1" key="2">
    <citation type="journal article" date="2023" name="BMC Genomics">
        <title>Pest status, molecular evolution, and epigenetic factors derived from the genome assembly of Frankliniella fusca, a thysanopteran phytovirus vector.</title>
        <authorList>
            <person name="Catto M.A."/>
            <person name="Labadie P.E."/>
            <person name="Jacobson A.L."/>
            <person name="Kennedy G.G."/>
            <person name="Srinivasan R."/>
            <person name="Hunt B.G."/>
        </authorList>
    </citation>
    <scope>NUCLEOTIDE SEQUENCE</scope>
    <source>
        <strain evidence="1">PL_HMW_Pooled</strain>
    </source>
</reference>
<dbReference type="Proteomes" id="UP001219518">
    <property type="component" value="Unassembled WGS sequence"/>
</dbReference>
<proteinExistence type="predicted"/>
<comment type="caution">
    <text evidence="1">The sequence shown here is derived from an EMBL/GenBank/DDBJ whole genome shotgun (WGS) entry which is preliminary data.</text>
</comment>
<dbReference type="AlphaFoldDB" id="A0AAE1LDW8"/>
<evidence type="ECO:0000313" key="2">
    <source>
        <dbReference type="Proteomes" id="UP001219518"/>
    </source>
</evidence>
<gene>
    <name evidence="1" type="ORF">KUF71_006075</name>
</gene>
<name>A0AAE1LDW8_9NEOP</name>